<feature type="transmembrane region" description="Helical" evidence="7">
    <location>
        <begin position="9"/>
        <end position="31"/>
    </location>
</feature>
<dbReference type="CDD" id="cd06261">
    <property type="entry name" value="TM_PBP2"/>
    <property type="match status" value="1"/>
</dbReference>
<evidence type="ECO:0000256" key="5">
    <source>
        <dbReference type="ARBA" id="ARBA00022989"/>
    </source>
</evidence>
<feature type="transmembrane region" description="Helical" evidence="7">
    <location>
        <begin position="103"/>
        <end position="126"/>
    </location>
</feature>
<dbReference type="RefSeq" id="WP_004617280.1">
    <property type="nucleotide sequence ID" value="NZ_ACXX02000002.1"/>
</dbReference>
<dbReference type="Gene3D" id="1.10.3720.10">
    <property type="entry name" value="MetI-like"/>
    <property type="match status" value="1"/>
</dbReference>
<dbReference type="Pfam" id="PF00528">
    <property type="entry name" value="BPD_transp_1"/>
    <property type="match status" value="1"/>
</dbReference>
<name>F1T9E3_9FIRM</name>
<evidence type="ECO:0000256" key="3">
    <source>
        <dbReference type="ARBA" id="ARBA00022475"/>
    </source>
</evidence>
<comment type="caution">
    <text evidence="9">The sequence shown here is derived from an EMBL/GenBank/DDBJ whole genome shotgun (WGS) entry which is preliminary data.</text>
</comment>
<sequence>MNKNYNSKLAIFIFAFPTLILFTAFVVYPIFPEIIISFQNNDGFRNMGFVGFDNYVSILTSASFWKANMNTLIIVIISTCIGLPISLFLALLVDRQTEGVRRFFKFSSVFPAVLSVTVIGQMWIAIYNPQWGLIDSVLRAIGLNNLALGWLSDKRTVVVSITVAFLWQYIGLNALLFYTGIKSIPKTYYEAATIDGASFLKTSIKITIPLLQDVTKYLLVVSVLGCMSQFAHVRIMTAGGPGDASRTVIYELYHRAFSASDYGQGCAIAVIFIIECLVLTCLINKFVAKEKIEF</sequence>
<dbReference type="InterPro" id="IPR050809">
    <property type="entry name" value="UgpAE/MalFG_permease"/>
</dbReference>
<dbReference type="PANTHER" id="PTHR43227">
    <property type="entry name" value="BLL4140 PROTEIN"/>
    <property type="match status" value="1"/>
</dbReference>
<keyword evidence="6 7" id="KW-0472">Membrane</keyword>
<organism evidence="9 10">
    <name type="scientific">Ruminiclostridium papyrosolvens DSM 2782</name>
    <dbReference type="NCBI Taxonomy" id="588581"/>
    <lineage>
        <taxon>Bacteria</taxon>
        <taxon>Bacillati</taxon>
        <taxon>Bacillota</taxon>
        <taxon>Clostridia</taxon>
        <taxon>Eubacteriales</taxon>
        <taxon>Oscillospiraceae</taxon>
        <taxon>Ruminiclostridium</taxon>
    </lineage>
</organism>
<keyword evidence="5 7" id="KW-1133">Transmembrane helix</keyword>
<gene>
    <name evidence="9" type="ORF">Cpap_3554</name>
</gene>
<comment type="similarity">
    <text evidence="7">Belongs to the binding-protein-dependent transport system permease family.</text>
</comment>
<dbReference type="PROSITE" id="PS50928">
    <property type="entry name" value="ABC_TM1"/>
    <property type="match status" value="1"/>
</dbReference>
<evidence type="ECO:0000256" key="2">
    <source>
        <dbReference type="ARBA" id="ARBA00022448"/>
    </source>
</evidence>
<feature type="transmembrane region" description="Helical" evidence="7">
    <location>
        <begin position="157"/>
        <end position="178"/>
    </location>
</feature>
<dbReference type="STRING" id="588581.Cpap_3554"/>
<reference evidence="9" key="2">
    <citation type="submission" date="2011-01" db="EMBL/GenBank/DDBJ databases">
        <title>The Non-contiguous Finished genome of Clostridium papyrosolvens.</title>
        <authorList>
            <person name="Lucas S."/>
            <person name="Copeland A."/>
            <person name="Lapidus A."/>
            <person name="Cheng J.-F."/>
            <person name="Goodwin L."/>
            <person name="Pitluck S."/>
            <person name="Misra M."/>
            <person name="Chertkov O."/>
            <person name="Detter J.C."/>
            <person name="Han C."/>
            <person name="Tapia R."/>
            <person name="Land M."/>
            <person name="Hauser L."/>
            <person name="Kyrpides N."/>
            <person name="Ivanova N."/>
            <person name="Pagani I."/>
            <person name="Mouttaki H."/>
            <person name="He Z."/>
            <person name="Zhou J."/>
            <person name="Hemme C.L."/>
            <person name="Woyke T."/>
        </authorList>
    </citation>
    <scope>NUCLEOTIDE SEQUENCE [LARGE SCALE GENOMIC DNA]</scope>
    <source>
        <strain evidence="9">DSM 2782</strain>
    </source>
</reference>
<evidence type="ECO:0000256" key="1">
    <source>
        <dbReference type="ARBA" id="ARBA00004651"/>
    </source>
</evidence>
<keyword evidence="10" id="KW-1185">Reference proteome</keyword>
<evidence type="ECO:0000313" key="9">
    <source>
        <dbReference type="EMBL" id="EGD49125.1"/>
    </source>
</evidence>
<feature type="domain" description="ABC transmembrane type-1" evidence="8">
    <location>
        <begin position="68"/>
        <end position="283"/>
    </location>
</feature>
<dbReference type="PANTHER" id="PTHR43227:SF11">
    <property type="entry name" value="BLL4140 PROTEIN"/>
    <property type="match status" value="1"/>
</dbReference>
<accession>F1T9E3</accession>
<dbReference type="GO" id="GO:0055085">
    <property type="term" value="P:transmembrane transport"/>
    <property type="evidence" value="ECO:0007669"/>
    <property type="project" value="InterPro"/>
</dbReference>
<dbReference type="GO" id="GO:0005886">
    <property type="term" value="C:plasma membrane"/>
    <property type="evidence" value="ECO:0007669"/>
    <property type="project" value="UniProtKB-SubCell"/>
</dbReference>
<dbReference type="InterPro" id="IPR000515">
    <property type="entry name" value="MetI-like"/>
</dbReference>
<evidence type="ECO:0000256" key="4">
    <source>
        <dbReference type="ARBA" id="ARBA00022692"/>
    </source>
</evidence>
<evidence type="ECO:0000313" key="10">
    <source>
        <dbReference type="Proteomes" id="UP000003860"/>
    </source>
</evidence>
<evidence type="ECO:0000256" key="7">
    <source>
        <dbReference type="RuleBase" id="RU363032"/>
    </source>
</evidence>
<protein>
    <submittedName>
        <fullName evidence="9">Binding-protein-dependent transport systems inner membrane component</fullName>
    </submittedName>
</protein>
<dbReference type="OrthoDB" id="1737794at2"/>
<dbReference type="Proteomes" id="UP000003860">
    <property type="component" value="Unassembled WGS sequence"/>
</dbReference>
<dbReference type="AlphaFoldDB" id="F1T9E3"/>
<evidence type="ECO:0000259" key="8">
    <source>
        <dbReference type="PROSITE" id="PS50928"/>
    </source>
</evidence>
<comment type="subcellular location">
    <subcellularLocation>
        <location evidence="1 7">Cell membrane</location>
        <topology evidence="1 7">Multi-pass membrane protein</topology>
    </subcellularLocation>
</comment>
<keyword evidence="2 7" id="KW-0813">Transport</keyword>
<feature type="transmembrane region" description="Helical" evidence="7">
    <location>
        <begin position="217"/>
        <end position="235"/>
    </location>
</feature>
<evidence type="ECO:0000256" key="6">
    <source>
        <dbReference type="ARBA" id="ARBA00023136"/>
    </source>
</evidence>
<keyword evidence="4 7" id="KW-0812">Transmembrane</keyword>
<keyword evidence="3" id="KW-1003">Cell membrane</keyword>
<dbReference type="eggNOG" id="COG1175">
    <property type="taxonomic scope" value="Bacteria"/>
</dbReference>
<feature type="transmembrane region" description="Helical" evidence="7">
    <location>
        <begin position="262"/>
        <end position="283"/>
    </location>
</feature>
<reference evidence="9" key="1">
    <citation type="submission" date="2009-07" db="EMBL/GenBank/DDBJ databases">
        <authorList>
            <consortium name="US DOE Joint Genome Institute (JGI-PGF)"/>
            <person name="Lucas S."/>
            <person name="Copeland A."/>
            <person name="Lapidus A."/>
            <person name="Glavina del Rio T."/>
            <person name="Tice H."/>
            <person name="Bruce D."/>
            <person name="Goodwin L."/>
            <person name="Pitluck S."/>
            <person name="Larimer F."/>
            <person name="Land M.L."/>
            <person name="Mouttaki H."/>
            <person name="He Z."/>
            <person name="Zhou J."/>
            <person name="Hemme C.L."/>
        </authorList>
    </citation>
    <scope>NUCLEOTIDE SEQUENCE</scope>
    <source>
        <strain evidence="9">DSM 2782</strain>
    </source>
</reference>
<feature type="transmembrane region" description="Helical" evidence="7">
    <location>
        <begin position="71"/>
        <end position="91"/>
    </location>
</feature>
<dbReference type="EMBL" id="ACXX02000002">
    <property type="protein sequence ID" value="EGD49125.1"/>
    <property type="molecule type" value="Genomic_DNA"/>
</dbReference>
<proteinExistence type="inferred from homology"/>
<dbReference type="SUPFAM" id="SSF161098">
    <property type="entry name" value="MetI-like"/>
    <property type="match status" value="1"/>
</dbReference>
<dbReference type="InterPro" id="IPR035906">
    <property type="entry name" value="MetI-like_sf"/>
</dbReference>